<dbReference type="Pfam" id="PF13354">
    <property type="entry name" value="Beta-lactamase2"/>
    <property type="match status" value="1"/>
</dbReference>
<evidence type="ECO:0000313" key="2">
    <source>
        <dbReference type="EMBL" id="MBC5630410.1"/>
    </source>
</evidence>
<dbReference type="SUPFAM" id="SSF56601">
    <property type="entry name" value="beta-lactamase/transpeptidase-like"/>
    <property type="match status" value="1"/>
</dbReference>
<dbReference type="PANTHER" id="PTHR35333:SF3">
    <property type="entry name" value="BETA-LACTAMASE-TYPE TRANSPEPTIDASE FOLD CONTAINING PROTEIN"/>
    <property type="match status" value="1"/>
</dbReference>
<dbReference type="GO" id="GO:0016787">
    <property type="term" value="F:hydrolase activity"/>
    <property type="evidence" value="ECO:0007669"/>
    <property type="project" value="UniProtKB-KW"/>
</dbReference>
<comment type="caution">
    <text evidence="2">The sequence shown here is derived from an EMBL/GenBank/DDBJ whole genome shotgun (WGS) entry which is preliminary data.</text>
</comment>
<evidence type="ECO:0000313" key="3">
    <source>
        <dbReference type="Proteomes" id="UP000596929"/>
    </source>
</evidence>
<dbReference type="RefSeq" id="WP_186860752.1">
    <property type="nucleotide sequence ID" value="NZ_JACOOO010000038.1"/>
</dbReference>
<feature type="domain" description="Beta-lactamase class A catalytic" evidence="1">
    <location>
        <begin position="43"/>
        <end position="239"/>
    </location>
</feature>
<organism evidence="2 3">
    <name type="scientific">Clostridium hominis</name>
    <dbReference type="NCBI Taxonomy" id="2763036"/>
    <lineage>
        <taxon>Bacteria</taxon>
        <taxon>Bacillati</taxon>
        <taxon>Bacillota</taxon>
        <taxon>Clostridia</taxon>
        <taxon>Eubacteriales</taxon>
        <taxon>Clostridiaceae</taxon>
        <taxon>Clostridium</taxon>
    </lineage>
</organism>
<keyword evidence="2" id="KW-0378">Hydrolase</keyword>
<keyword evidence="3" id="KW-1185">Reference proteome</keyword>
<sequence length="269" mass="30380">MKNLIYDRVAQKLSAYNFNYSILFKNLTSLETITWCHNSPLEKATFPSASTIKIFIAIEAFNQINKELIFEDDIILLDDTMKVGGSGILSSYSNNSEISIKKLIYLMMAESDNTATNILIDILDINNINTTINKLLCKNSALNRKMMDFDSIKKGIDNYTSALDLAIVLEKLYTNSCINKKYDTLILNIMKDCTNNSKIPSKLPSHIKISHKTGELDYIENDAGIIFTPYGDYILIILTEGYNNSVEIQAISEISKIIYDSYSLLNNSK</sequence>
<proteinExistence type="predicted"/>
<dbReference type="InterPro" id="IPR000871">
    <property type="entry name" value="Beta-lactam_class-A"/>
</dbReference>
<name>A0ABR7DH08_9CLOT</name>
<dbReference type="Proteomes" id="UP000596929">
    <property type="component" value="Unassembled WGS sequence"/>
</dbReference>
<dbReference type="EMBL" id="JACOOO010000038">
    <property type="protein sequence ID" value="MBC5630410.1"/>
    <property type="molecule type" value="Genomic_DNA"/>
</dbReference>
<accession>A0ABR7DH08</accession>
<dbReference type="Gene3D" id="3.40.710.10">
    <property type="entry name" value="DD-peptidase/beta-lactamase superfamily"/>
    <property type="match status" value="1"/>
</dbReference>
<reference evidence="2 3" key="1">
    <citation type="submission" date="2020-08" db="EMBL/GenBank/DDBJ databases">
        <title>Genome public.</title>
        <authorList>
            <person name="Liu C."/>
            <person name="Sun Q."/>
        </authorList>
    </citation>
    <scope>NUCLEOTIDE SEQUENCE [LARGE SCALE GENOMIC DNA]</scope>
    <source>
        <strain evidence="2 3">NSJ-6</strain>
    </source>
</reference>
<evidence type="ECO:0000259" key="1">
    <source>
        <dbReference type="Pfam" id="PF13354"/>
    </source>
</evidence>
<dbReference type="InterPro" id="IPR012338">
    <property type="entry name" value="Beta-lactam/transpept-like"/>
</dbReference>
<protein>
    <submittedName>
        <fullName evidence="2">Serine hydrolase</fullName>
    </submittedName>
</protein>
<dbReference type="InterPro" id="IPR045155">
    <property type="entry name" value="Beta-lactam_cat"/>
</dbReference>
<gene>
    <name evidence="2" type="ORF">H8S20_16245</name>
</gene>
<dbReference type="PANTHER" id="PTHR35333">
    <property type="entry name" value="BETA-LACTAMASE"/>
    <property type="match status" value="1"/>
</dbReference>